<feature type="non-terminal residue" evidence="2">
    <location>
        <position position="1"/>
    </location>
</feature>
<organism evidence="2 3">
    <name type="scientific">Suhomyces tanzawaensis NRRL Y-17324</name>
    <dbReference type="NCBI Taxonomy" id="984487"/>
    <lineage>
        <taxon>Eukaryota</taxon>
        <taxon>Fungi</taxon>
        <taxon>Dikarya</taxon>
        <taxon>Ascomycota</taxon>
        <taxon>Saccharomycotina</taxon>
        <taxon>Pichiomycetes</taxon>
        <taxon>Debaryomycetaceae</taxon>
        <taxon>Suhomyces</taxon>
    </lineage>
</organism>
<reference evidence="3" key="1">
    <citation type="submission" date="2016-05" db="EMBL/GenBank/DDBJ databases">
        <title>Comparative genomics of biotechnologically important yeasts.</title>
        <authorList>
            <consortium name="DOE Joint Genome Institute"/>
            <person name="Riley R."/>
            <person name="Haridas S."/>
            <person name="Wolfe K.H."/>
            <person name="Lopes M.R."/>
            <person name="Hittinger C.T."/>
            <person name="Goker M."/>
            <person name="Salamov A."/>
            <person name="Wisecaver J."/>
            <person name="Long T.M."/>
            <person name="Aerts A.L."/>
            <person name="Barry K."/>
            <person name="Choi C."/>
            <person name="Clum A."/>
            <person name="Coughlan A.Y."/>
            <person name="Deshpande S."/>
            <person name="Douglass A.P."/>
            <person name="Hanson S.J."/>
            <person name="Klenk H.-P."/>
            <person name="Labutti K."/>
            <person name="Lapidus A."/>
            <person name="Lindquist E."/>
            <person name="Lipzen A."/>
            <person name="Meier-Kolthoff J.P."/>
            <person name="Ohm R.A."/>
            <person name="Otillar R.P."/>
            <person name="Pangilinan J."/>
            <person name="Peng Y."/>
            <person name="Rokas A."/>
            <person name="Rosa C.A."/>
            <person name="Scheuner C."/>
            <person name="Sibirny A.A."/>
            <person name="Slot J.C."/>
            <person name="Stielow J.B."/>
            <person name="Sun H."/>
            <person name="Kurtzman C.P."/>
            <person name="Blackwell M."/>
            <person name="Grigoriev I.V."/>
            <person name="Jeffries T.W."/>
        </authorList>
    </citation>
    <scope>NUCLEOTIDE SEQUENCE [LARGE SCALE GENOMIC DNA]</scope>
    <source>
        <strain evidence="3">NRRL Y-17324</strain>
    </source>
</reference>
<protein>
    <submittedName>
        <fullName evidence="2">Uncharacterized protein</fullName>
    </submittedName>
</protein>
<dbReference type="Proteomes" id="UP000094285">
    <property type="component" value="Unassembled WGS sequence"/>
</dbReference>
<proteinExistence type="predicted"/>
<feature type="non-terminal residue" evidence="2">
    <location>
        <position position="336"/>
    </location>
</feature>
<feature type="coiled-coil region" evidence="1">
    <location>
        <begin position="194"/>
        <end position="221"/>
    </location>
</feature>
<dbReference type="EMBL" id="KV453915">
    <property type="protein sequence ID" value="ODV77516.1"/>
    <property type="molecule type" value="Genomic_DNA"/>
</dbReference>
<gene>
    <name evidence="2" type="ORF">CANTADRAFT_36932</name>
</gene>
<evidence type="ECO:0000256" key="1">
    <source>
        <dbReference type="SAM" id="Coils"/>
    </source>
</evidence>
<dbReference type="OrthoDB" id="4083233at2759"/>
<sequence length="336" mass="39290">ESGFDPKVLGQISSYTPKQLMDLEAVISAEFKSVGKDYIQARLERVNKLIEKINKLLKAANANDKNWLKIYNFEIETIHNIKNNTEDLILSSEGMVPNRPDILKSFDEYEEELKEIFKNLQSPLDFDNILKESQEVDLEESILPFPYLFKQFFKPHKKNLEAIVNEKNYQTNLIYDTSLGNSTIIWKQYYNNLVKQKQKLVQETYDELNNLYKEYHNINEEEVAITGIKHYYRSVIGVNEVKQIYEDETLVNTSNSRDLKSIIANNYDSGYLNLDNQYVKNNRIEASNTRKAILHNLKRFNESQSSLTDTSTKRIRLDVCKGLDDSEIDLDIFNLR</sequence>
<accession>A0A1E4SDH7</accession>
<name>A0A1E4SDH7_9ASCO</name>
<dbReference type="GeneID" id="30982841"/>
<keyword evidence="3" id="KW-1185">Reference proteome</keyword>
<dbReference type="RefSeq" id="XP_020062638.1">
    <property type="nucleotide sequence ID" value="XM_020208704.1"/>
</dbReference>
<dbReference type="STRING" id="984487.A0A1E4SDH7"/>
<keyword evidence="1" id="KW-0175">Coiled coil</keyword>
<evidence type="ECO:0000313" key="2">
    <source>
        <dbReference type="EMBL" id="ODV77516.1"/>
    </source>
</evidence>
<dbReference type="AlphaFoldDB" id="A0A1E4SDH7"/>
<evidence type="ECO:0000313" key="3">
    <source>
        <dbReference type="Proteomes" id="UP000094285"/>
    </source>
</evidence>